<feature type="signal peptide" evidence="3">
    <location>
        <begin position="1"/>
        <end position="27"/>
    </location>
</feature>
<protein>
    <recommendedName>
        <fullName evidence="4">Wall-associated receptor kinase galacturonan-binding domain-containing protein</fullName>
    </recommendedName>
</protein>
<comment type="subcellular location">
    <subcellularLocation>
        <location evidence="1">Membrane</location>
        <topology evidence="1">Single-pass membrane protein</topology>
    </subcellularLocation>
</comment>
<name>A0A6A4LUM3_9ERIC</name>
<dbReference type="OrthoDB" id="1146903at2759"/>
<dbReference type="GO" id="GO:0030247">
    <property type="term" value="F:polysaccharide binding"/>
    <property type="evidence" value="ECO:0007669"/>
    <property type="project" value="InterPro"/>
</dbReference>
<evidence type="ECO:0000313" key="6">
    <source>
        <dbReference type="Proteomes" id="UP000428333"/>
    </source>
</evidence>
<feature type="non-terminal residue" evidence="5">
    <location>
        <position position="1"/>
    </location>
</feature>
<feature type="chain" id="PRO_5025566169" description="Wall-associated receptor kinase galacturonan-binding domain-containing protein" evidence="3">
    <location>
        <begin position="28"/>
        <end position="252"/>
    </location>
</feature>
<proteinExistence type="predicted"/>
<dbReference type="Proteomes" id="UP000428333">
    <property type="component" value="Linkage Group LG03"/>
</dbReference>
<evidence type="ECO:0000313" key="5">
    <source>
        <dbReference type="EMBL" id="KAE9462923.1"/>
    </source>
</evidence>
<dbReference type="PANTHER" id="PTHR33138">
    <property type="entry name" value="OS01G0690200 PROTEIN"/>
    <property type="match status" value="1"/>
</dbReference>
<organism evidence="5 6">
    <name type="scientific">Rhododendron williamsianum</name>
    <dbReference type="NCBI Taxonomy" id="262921"/>
    <lineage>
        <taxon>Eukaryota</taxon>
        <taxon>Viridiplantae</taxon>
        <taxon>Streptophyta</taxon>
        <taxon>Embryophyta</taxon>
        <taxon>Tracheophyta</taxon>
        <taxon>Spermatophyta</taxon>
        <taxon>Magnoliopsida</taxon>
        <taxon>eudicotyledons</taxon>
        <taxon>Gunneridae</taxon>
        <taxon>Pentapetalae</taxon>
        <taxon>asterids</taxon>
        <taxon>Ericales</taxon>
        <taxon>Ericaceae</taxon>
        <taxon>Ericoideae</taxon>
        <taxon>Rhodoreae</taxon>
        <taxon>Rhododendron</taxon>
    </lineage>
</organism>
<feature type="domain" description="Wall-associated receptor kinase galacturonan-binding" evidence="4">
    <location>
        <begin position="36"/>
        <end position="97"/>
    </location>
</feature>
<dbReference type="AlphaFoldDB" id="A0A6A4LUM3"/>
<dbReference type="Pfam" id="PF13947">
    <property type="entry name" value="GUB_WAK_bind"/>
    <property type="match status" value="1"/>
</dbReference>
<dbReference type="InterPro" id="IPR025287">
    <property type="entry name" value="WAK_GUB"/>
</dbReference>
<reference evidence="5 6" key="1">
    <citation type="journal article" date="2019" name="Genome Biol. Evol.">
        <title>The Rhododendron genome and chromosomal organization provide insight into shared whole-genome duplications across the heath family (Ericaceae).</title>
        <authorList>
            <person name="Soza V.L."/>
            <person name="Lindsley D."/>
            <person name="Waalkes A."/>
            <person name="Ramage E."/>
            <person name="Patwardhan R.P."/>
            <person name="Burton J.N."/>
            <person name="Adey A."/>
            <person name="Kumar A."/>
            <person name="Qiu R."/>
            <person name="Shendure J."/>
            <person name="Hall B."/>
        </authorList>
    </citation>
    <scope>NUCLEOTIDE SEQUENCE [LARGE SCALE GENOMIC DNA]</scope>
    <source>
        <strain evidence="5">RSF 1966-606</strain>
    </source>
</reference>
<sequence>MFIRSFARAVTPSLLLLLLSVITCSYGNQNQEFINSCGDIHNINYPFQLQGDRSHAAYDKYFTLSCDQNNRTVLDLSAGKYYVQSMNYTDSSIRLLDVGIQTDDICSSFPLSSLTLEDFDGFFLPYTVEYQARTVVFLSCENPTQSPAYVNSTYVNRTGYNCIAGDESSGNGYYSYVAVGEVTFWDFPDSCTCDQVATTSSPRLVGPGASSRGSNMSWLDFNKELAYGFEASWDSYSKSGTCEVIGRFCSKS</sequence>
<keyword evidence="6" id="KW-1185">Reference proteome</keyword>
<dbReference type="GO" id="GO:0016020">
    <property type="term" value="C:membrane"/>
    <property type="evidence" value="ECO:0007669"/>
    <property type="project" value="UniProtKB-SubCell"/>
</dbReference>
<keyword evidence="2 3" id="KW-0732">Signal</keyword>
<comment type="caution">
    <text evidence="5">The sequence shown here is derived from an EMBL/GenBank/DDBJ whole genome shotgun (WGS) entry which is preliminary data.</text>
</comment>
<accession>A0A6A4LUM3</accession>
<dbReference type="EMBL" id="QEFC01000646">
    <property type="protein sequence ID" value="KAE9462923.1"/>
    <property type="molecule type" value="Genomic_DNA"/>
</dbReference>
<evidence type="ECO:0000259" key="4">
    <source>
        <dbReference type="Pfam" id="PF13947"/>
    </source>
</evidence>
<evidence type="ECO:0000256" key="3">
    <source>
        <dbReference type="SAM" id="SignalP"/>
    </source>
</evidence>
<evidence type="ECO:0000256" key="1">
    <source>
        <dbReference type="ARBA" id="ARBA00004167"/>
    </source>
</evidence>
<evidence type="ECO:0000256" key="2">
    <source>
        <dbReference type="ARBA" id="ARBA00022729"/>
    </source>
</evidence>
<dbReference type="PANTHER" id="PTHR33138:SF30">
    <property type="entry name" value="LEAF RUST 10 DISEASE-RESISTANCE LOCUS RECEPTOR-LIKE PROTEIN KINASE-LIKE 2.7"/>
    <property type="match status" value="1"/>
</dbReference>
<gene>
    <name evidence="5" type="ORF">C3L33_05178</name>
</gene>